<reference evidence="2 3" key="1">
    <citation type="submission" date="2019-04" db="EMBL/GenBank/DDBJ databases">
        <title>Draft genome sequence of Pseudomonas sp. M7D1 isolated from rhizosphere of plant the flowery desert.</title>
        <authorList>
            <person name="Poblete-Morales M."/>
            <person name="Plaza N."/>
            <person name="Corsini G."/>
            <person name="Silva E."/>
        </authorList>
    </citation>
    <scope>NUCLEOTIDE SEQUENCE [LARGE SCALE GENOMIC DNA]</scope>
    <source>
        <strain evidence="2 3">M7D1</strain>
    </source>
</reference>
<comment type="caution">
    <text evidence="2">The sequence shown here is derived from an EMBL/GenBank/DDBJ whole genome shotgun (WGS) entry which is preliminary data.</text>
</comment>
<accession>A0AAQ2HYQ9</accession>
<evidence type="ECO:0000313" key="2">
    <source>
        <dbReference type="EMBL" id="THF26814.1"/>
    </source>
</evidence>
<gene>
    <name evidence="2" type="ORF">E5170_25930</name>
</gene>
<dbReference type="Proteomes" id="UP000310574">
    <property type="component" value="Unassembled WGS sequence"/>
</dbReference>
<sequence>MGASLLAKASRQPLNMATDPPLSRAGSLPQVVPGSAPQRRLCCHAAANPLQQITAIPITVNPLGV</sequence>
<evidence type="ECO:0000313" key="3">
    <source>
        <dbReference type="Proteomes" id="UP000310574"/>
    </source>
</evidence>
<dbReference type="AlphaFoldDB" id="A0AAQ2HYQ9"/>
<evidence type="ECO:0000256" key="1">
    <source>
        <dbReference type="SAM" id="MobiDB-lite"/>
    </source>
</evidence>
<proteinExistence type="predicted"/>
<name>A0AAQ2HYQ9_9PSED</name>
<protein>
    <submittedName>
        <fullName evidence="2">Uncharacterized protein</fullName>
    </submittedName>
</protein>
<dbReference type="EMBL" id="SSBS01000008">
    <property type="protein sequence ID" value="THF26814.1"/>
    <property type="molecule type" value="Genomic_DNA"/>
</dbReference>
<feature type="region of interest" description="Disordered" evidence="1">
    <location>
        <begin position="1"/>
        <end position="33"/>
    </location>
</feature>
<organism evidence="2 3">
    <name type="scientific">Pseudomonas atacamensis</name>
    <dbReference type="NCBI Taxonomy" id="2565368"/>
    <lineage>
        <taxon>Bacteria</taxon>
        <taxon>Pseudomonadati</taxon>
        <taxon>Pseudomonadota</taxon>
        <taxon>Gammaproteobacteria</taxon>
        <taxon>Pseudomonadales</taxon>
        <taxon>Pseudomonadaceae</taxon>
        <taxon>Pseudomonas</taxon>
    </lineage>
</organism>